<accession>A0ABP7S318</accession>
<dbReference type="Proteomes" id="UP001500567">
    <property type="component" value="Unassembled WGS sequence"/>
</dbReference>
<gene>
    <name evidence="2" type="ORF">GCM10022408_17210</name>
</gene>
<name>A0ABP7S318_9BACT</name>
<evidence type="ECO:0000313" key="3">
    <source>
        <dbReference type="Proteomes" id="UP001500567"/>
    </source>
</evidence>
<reference evidence="3" key="1">
    <citation type="journal article" date="2019" name="Int. J. Syst. Evol. Microbiol.">
        <title>The Global Catalogue of Microorganisms (GCM) 10K type strain sequencing project: providing services to taxonomists for standard genome sequencing and annotation.</title>
        <authorList>
            <consortium name="The Broad Institute Genomics Platform"/>
            <consortium name="The Broad Institute Genome Sequencing Center for Infectious Disease"/>
            <person name="Wu L."/>
            <person name="Ma J."/>
        </authorList>
    </citation>
    <scope>NUCLEOTIDE SEQUENCE [LARGE SCALE GENOMIC DNA]</scope>
    <source>
        <strain evidence="3">JCM 17224</strain>
    </source>
</reference>
<dbReference type="InterPro" id="IPR030959">
    <property type="entry name" value="GWxTD_dom"/>
</dbReference>
<evidence type="ECO:0000259" key="1">
    <source>
        <dbReference type="Pfam" id="PF20094"/>
    </source>
</evidence>
<keyword evidence="3" id="KW-1185">Reference proteome</keyword>
<sequence length="412" mass="46187">MPRLSTSLVLLSLLLGFLLLGRAELTAAGPRRDFAGLYNAQRRLQLDTRREADSLHFYLLFPDGSVLQRQYPLRVAAWSGYDARRPLWQDTVRHLSRRIRPVGAAAWVEFSLPAATLTPGQVLSLTCGPVDEADSGAGAWLTITPERLGRTFLLTDSVGDPLLRRAVRVGAQVRVDSYGPELPVLARLYSTAGFSAALPPMTDLATQPAAPRTLGLVDSLFFRAGQELRLRRPGLYALRVGANLRPLPLLVEDNEFPELKTADDLIQPLIYLTTSAERKKLYNAPNPKQAVDAFWLAVANNNQTMARQLIRTYYGRVAEANQLFSAHKAGWRTDRGLLYIVLGPPEAVYRTATEERWVYRDTGRGNATYTFRPKPSTFAPEHYELVRRPEYELLWYAAVEQWRKGLTAPTGR</sequence>
<comment type="caution">
    <text evidence="2">The sequence shown here is derived from an EMBL/GenBank/DDBJ whole genome shotgun (WGS) entry which is preliminary data.</text>
</comment>
<dbReference type="Pfam" id="PF20094">
    <property type="entry name" value="GWxTD_dom"/>
    <property type="match status" value="1"/>
</dbReference>
<dbReference type="RefSeq" id="WP_345072379.1">
    <property type="nucleotide sequence ID" value="NZ_BAABDJ010000014.1"/>
</dbReference>
<protein>
    <recommendedName>
        <fullName evidence="1">GWxTD domain-containing protein</fullName>
    </recommendedName>
</protein>
<organism evidence="2 3">
    <name type="scientific">Hymenobacter fastidiosus</name>
    <dbReference type="NCBI Taxonomy" id="486264"/>
    <lineage>
        <taxon>Bacteria</taxon>
        <taxon>Pseudomonadati</taxon>
        <taxon>Bacteroidota</taxon>
        <taxon>Cytophagia</taxon>
        <taxon>Cytophagales</taxon>
        <taxon>Hymenobacteraceae</taxon>
        <taxon>Hymenobacter</taxon>
    </lineage>
</organism>
<dbReference type="EMBL" id="BAABDJ010000014">
    <property type="protein sequence ID" value="GAA4005998.1"/>
    <property type="molecule type" value="Genomic_DNA"/>
</dbReference>
<dbReference type="NCBIfam" id="TIGR04514">
    <property type="entry name" value="GWxTD_dom"/>
    <property type="match status" value="1"/>
</dbReference>
<evidence type="ECO:0000313" key="2">
    <source>
        <dbReference type="EMBL" id="GAA4005998.1"/>
    </source>
</evidence>
<proteinExistence type="predicted"/>
<feature type="domain" description="GWxTD" evidence="1">
    <location>
        <begin position="234"/>
        <end position="404"/>
    </location>
</feature>